<proteinExistence type="predicted"/>
<dbReference type="Proteomes" id="UP001732700">
    <property type="component" value="Chromosome 4C"/>
</dbReference>
<reference evidence="1" key="1">
    <citation type="submission" date="2021-05" db="EMBL/GenBank/DDBJ databases">
        <authorList>
            <person name="Scholz U."/>
            <person name="Mascher M."/>
            <person name="Fiebig A."/>
        </authorList>
    </citation>
    <scope>NUCLEOTIDE SEQUENCE [LARGE SCALE GENOMIC DNA]</scope>
</reference>
<evidence type="ECO:0000313" key="2">
    <source>
        <dbReference type="Proteomes" id="UP001732700"/>
    </source>
</evidence>
<accession>A0ACD5X0M9</accession>
<keyword evidence="2" id="KW-1185">Reference proteome</keyword>
<dbReference type="EnsemblPlants" id="AVESA.00010b.r2.4CG1299580.1">
    <property type="protein sequence ID" value="AVESA.00010b.r2.4CG1299580.1.CDS.1"/>
    <property type="gene ID" value="AVESA.00010b.r2.4CG1299580"/>
</dbReference>
<name>A0ACD5X0M9_AVESA</name>
<evidence type="ECO:0000313" key="1">
    <source>
        <dbReference type="EnsemblPlants" id="AVESA.00010b.r2.4CG1299580.1.CDS.1"/>
    </source>
</evidence>
<protein>
    <submittedName>
        <fullName evidence="1">Uncharacterized protein</fullName>
    </submittedName>
</protein>
<reference evidence="1" key="2">
    <citation type="submission" date="2025-09" db="UniProtKB">
        <authorList>
            <consortium name="EnsemblPlants"/>
        </authorList>
    </citation>
    <scope>IDENTIFICATION</scope>
</reference>
<organism evidence="1 2">
    <name type="scientific">Avena sativa</name>
    <name type="common">Oat</name>
    <dbReference type="NCBI Taxonomy" id="4498"/>
    <lineage>
        <taxon>Eukaryota</taxon>
        <taxon>Viridiplantae</taxon>
        <taxon>Streptophyta</taxon>
        <taxon>Embryophyta</taxon>
        <taxon>Tracheophyta</taxon>
        <taxon>Spermatophyta</taxon>
        <taxon>Magnoliopsida</taxon>
        <taxon>Liliopsida</taxon>
        <taxon>Poales</taxon>
        <taxon>Poaceae</taxon>
        <taxon>BOP clade</taxon>
        <taxon>Pooideae</taxon>
        <taxon>Poodae</taxon>
        <taxon>Poeae</taxon>
        <taxon>Poeae Chloroplast Group 1 (Aveneae type)</taxon>
        <taxon>Aveninae</taxon>
        <taxon>Avena</taxon>
    </lineage>
</organism>
<sequence length="179" mass="20093">MAYFPVNPFCFVPDGLTLDDGPADRLVRAHLAVPADASLFHCDTAIDVANWEVPDLMRPEMLEDLVSLLRYDQHVVIRSAHSSPFGIGLLRFENVIVRDAIIDGPGYELDEDTHISFVRHGAALILRTHVLGQERWVLFLGFPLDYRTKSFITTACAGFGRLILWHEPNGNLSRVLARV</sequence>